<dbReference type="KEGG" id="cman:A9D14_06525"/>
<keyword evidence="3" id="KW-1185">Reference proteome</keyword>
<accession>A0A1Z1FAZ5</accession>
<dbReference type="STRING" id="450378.GCA_001661675_01309"/>
<evidence type="ECO:0000313" key="2">
    <source>
        <dbReference type="EMBL" id="ARU15903.1"/>
    </source>
</evidence>
<gene>
    <name evidence="2" type="ORF">A9D14_06525</name>
</gene>
<dbReference type="RefSeq" id="WP_066844222.1">
    <property type="nucleotide sequence ID" value="NZ_CP019602.1"/>
</dbReference>
<feature type="compositionally biased region" description="Basic and acidic residues" evidence="1">
    <location>
        <begin position="80"/>
        <end position="93"/>
    </location>
</feature>
<dbReference type="SUPFAM" id="SSF52540">
    <property type="entry name" value="P-loop containing nucleoside triphosphate hydrolases"/>
    <property type="match status" value="1"/>
</dbReference>
<dbReference type="PANTHER" id="PTHR11669">
    <property type="entry name" value="REPLICATION FACTOR C / DNA POLYMERASE III GAMMA-TAU SUBUNIT"/>
    <property type="match status" value="1"/>
</dbReference>
<protein>
    <submittedName>
        <fullName evidence="2">DNA polymerase III subunit delta</fullName>
    </submittedName>
</protein>
<organism evidence="2 3">
    <name type="scientific">Croceicoccus marinus</name>
    <dbReference type="NCBI Taxonomy" id="450378"/>
    <lineage>
        <taxon>Bacteria</taxon>
        <taxon>Pseudomonadati</taxon>
        <taxon>Pseudomonadota</taxon>
        <taxon>Alphaproteobacteria</taxon>
        <taxon>Sphingomonadales</taxon>
        <taxon>Erythrobacteraceae</taxon>
        <taxon>Croceicoccus</taxon>
    </lineage>
</organism>
<dbReference type="AlphaFoldDB" id="A0A1Z1FAZ5"/>
<evidence type="ECO:0000256" key="1">
    <source>
        <dbReference type="SAM" id="MobiDB-lite"/>
    </source>
</evidence>
<feature type="region of interest" description="Disordered" evidence="1">
    <location>
        <begin position="59"/>
        <end position="96"/>
    </location>
</feature>
<dbReference type="InterPro" id="IPR050238">
    <property type="entry name" value="DNA_Rep/Repair_Clamp_Loader"/>
</dbReference>
<sequence length="322" mass="35021">MTGAEAKLIGHEDAWASWRAAMQGQRMHHAWLLAGRRGLGKAGFALSAAAELVAQAGVPQPDPLSHPDIILLERPPATSDDEKKREDGKDFSRKRNISVDQIRGMQRRLTTRPTLGLRRAIIIDAADDLEKSAVNALLKSLEEPPAGSFFLLVAHRPGGLLPTVRSRCRQLRFHGLTDGQLANLLARREPDIKPELRQAAVEAAQGSPGMALAFIDDELAPIARELRDIMRHGDADFTRRAALAAAIGTRPDRERLLASVRLARDICAENARSAPPRNQARLIDTHARLVRLGAEIPYANFDPALTVVEIGGLLAEAAPPKG</sequence>
<dbReference type="Pfam" id="PF13177">
    <property type="entry name" value="DNA_pol3_delta2"/>
    <property type="match status" value="1"/>
</dbReference>
<dbReference type="Gene3D" id="3.40.50.300">
    <property type="entry name" value="P-loop containing nucleotide triphosphate hydrolases"/>
    <property type="match status" value="1"/>
</dbReference>
<name>A0A1Z1FAZ5_9SPHN</name>
<dbReference type="PANTHER" id="PTHR11669:SF8">
    <property type="entry name" value="DNA POLYMERASE III SUBUNIT DELTA"/>
    <property type="match status" value="1"/>
</dbReference>
<proteinExistence type="predicted"/>
<reference evidence="2 3" key="1">
    <citation type="submission" date="2017-01" db="EMBL/GenBank/DDBJ databases">
        <title>Complete genome sequence of esterase-producing bacterium Croceicoccus marinus E4A9.</title>
        <authorList>
            <person name="Wu Y.-H."/>
            <person name="Cheng H."/>
            <person name="Xu L."/>
            <person name="Huo Y.-Y."/>
            <person name="Wang C.-S."/>
            <person name="Xu X.-W."/>
        </authorList>
    </citation>
    <scope>NUCLEOTIDE SEQUENCE [LARGE SCALE GENOMIC DNA]</scope>
    <source>
        <strain evidence="2 3">E4A9</strain>
    </source>
</reference>
<dbReference type="EMBL" id="CP019602">
    <property type="protein sequence ID" value="ARU15903.1"/>
    <property type="molecule type" value="Genomic_DNA"/>
</dbReference>
<dbReference type="OrthoDB" id="9811073at2"/>
<dbReference type="InterPro" id="IPR027417">
    <property type="entry name" value="P-loop_NTPase"/>
</dbReference>
<dbReference type="GO" id="GO:0006261">
    <property type="term" value="P:DNA-templated DNA replication"/>
    <property type="evidence" value="ECO:0007669"/>
    <property type="project" value="TreeGrafter"/>
</dbReference>
<evidence type="ECO:0000313" key="3">
    <source>
        <dbReference type="Proteomes" id="UP000195807"/>
    </source>
</evidence>
<dbReference type="Proteomes" id="UP000195807">
    <property type="component" value="Chromosome"/>
</dbReference>